<feature type="compositionally biased region" description="Polar residues" evidence="3">
    <location>
        <begin position="894"/>
        <end position="903"/>
    </location>
</feature>
<keyword evidence="4" id="KW-1133">Transmembrane helix</keyword>
<keyword evidence="4" id="KW-0812">Transmembrane</keyword>
<dbReference type="AlphaFoldDB" id="A0AAW2SY27"/>
<name>A0AAW2SY27_9LAMI</name>
<dbReference type="InterPro" id="IPR025564">
    <property type="entry name" value="CAAD_dom"/>
</dbReference>
<keyword evidence="2" id="KW-0175">Coiled coil</keyword>
<feature type="transmembrane region" description="Helical" evidence="4">
    <location>
        <begin position="99"/>
        <end position="120"/>
    </location>
</feature>
<dbReference type="InterPro" id="IPR022092">
    <property type="entry name" value="TMF_DNA-bd"/>
</dbReference>
<dbReference type="Pfam" id="PF14159">
    <property type="entry name" value="CAAD"/>
    <property type="match status" value="1"/>
</dbReference>
<dbReference type="PANTHER" id="PTHR47347:SF2">
    <property type="entry name" value="GOLGIN CANDIDATE 5"/>
    <property type="match status" value="1"/>
</dbReference>
<gene>
    <name evidence="6" type="ORF">Scaly_0153400</name>
</gene>
<feature type="coiled-coil region" evidence="2">
    <location>
        <begin position="817"/>
        <end position="844"/>
    </location>
</feature>
<keyword evidence="4" id="KW-0472">Membrane</keyword>
<sequence>MASVVARLPSPPLVVVNGRKSVSETLQKLAMPSIKERQGCRGVKAKATGEGSETSIVKSVQNVWDNSEDRVGLIGLGFAGVVGFWASINLVAAIDKLPIFPSVLELIGIFYSTWFTYRYLLFKPDRQELSQAISKSISYQYGGEAYRSLICARFPRLSKDQTVFDRHFLLRFLFPSAFYGKDLDFAFARAVNKLSESVKNIEKNFDSALGLEEKSDATGSDSEAASGLWPTDRKALLEPIIGFMGQKGEESTVESLETSNASKSTSPVRTKQVEDDDSTDQVSAQIPHGQEANEEKDSDVKTGSGEEIKDTSEDPKDNAAADNSGDTVVLPPTPVPLSEEKPEEVKQTESANLQEEERTEEVFPTLLESVQPESANNLQEEARSKEMAPALIESVQPEPTSPGGKVEVVTSESTADDAPSFPEGIDEQNAENEDVKEVFTAQSLNALPEGPAESRESSASNIPDKITDAEDNSTDKLPILQYNEMEASKEDSDLVMPLNDTAPMSIELKQHLDKDANVKEQRLSTGSNSSDIVDSVAELEKVKKEMKMMETALHGAARQAQAKADEIAKLMNENEQLKAVIDDLRVYALTKERDTLRREQSKKSDAAALLKEKDEIITQVMAEGEELSKKQAAQESQIRKLRAQIRELEEEKKGLLTKLQVEENKVDSIKKDKAATEKLLQETVEKHQAELATQKEYYTNALNAAKEAEALAEARADTEARIELESRLREAEDRESMLVQTLEELRQTLSRKEQQAVFREDMLRRDIEDLQKRYQASERRCEELITQVPESTRPLLRQIEAMQETASRRAEAWAAVERSLNSRLQEAETKAAAAEEKERSINERLTQTLSRINVLEAQELERERAARLDQERASSAVPDQSPRTRPSSAAFDNGNLTRKISSTSSLGNMEESYFLQTTLDSSETSSERRIVGEGAMSPYYMKSVTSSTFEAALRQKEGELASYASRLASMESIRDSLAEELVKMTAQLEELRADIVDLKEMYREQVNLLVNKIQRLSSSIGTDLDDT</sequence>
<feature type="compositionally biased region" description="Polar residues" evidence="3">
    <location>
        <begin position="877"/>
        <end position="887"/>
    </location>
</feature>
<feature type="coiled-coil region" evidence="2">
    <location>
        <begin position="714"/>
        <end position="787"/>
    </location>
</feature>
<proteinExistence type="predicted"/>
<feature type="coiled-coil region" evidence="2">
    <location>
        <begin position="974"/>
        <end position="1008"/>
    </location>
</feature>
<feature type="coiled-coil region" evidence="2">
    <location>
        <begin position="624"/>
        <end position="679"/>
    </location>
</feature>
<dbReference type="EMBL" id="JACGWM010000001">
    <property type="protein sequence ID" value="KAL0397050.1"/>
    <property type="molecule type" value="Genomic_DNA"/>
</dbReference>
<dbReference type="PANTHER" id="PTHR47347">
    <property type="entry name" value="GOLGIN CANDIDATE 5"/>
    <property type="match status" value="1"/>
</dbReference>
<evidence type="ECO:0000256" key="4">
    <source>
        <dbReference type="SAM" id="Phobius"/>
    </source>
</evidence>
<reference evidence="6" key="2">
    <citation type="journal article" date="2024" name="Plant">
        <title>Genomic evolution and insights into agronomic trait innovations of Sesamum species.</title>
        <authorList>
            <person name="Miao H."/>
            <person name="Wang L."/>
            <person name="Qu L."/>
            <person name="Liu H."/>
            <person name="Sun Y."/>
            <person name="Le M."/>
            <person name="Wang Q."/>
            <person name="Wei S."/>
            <person name="Zheng Y."/>
            <person name="Lin W."/>
            <person name="Duan Y."/>
            <person name="Cao H."/>
            <person name="Xiong S."/>
            <person name="Wang X."/>
            <person name="Wei L."/>
            <person name="Li C."/>
            <person name="Ma Q."/>
            <person name="Ju M."/>
            <person name="Zhao R."/>
            <person name="Li G."/>
            <person name="Mu C."/>
            <person name="Tian Q."/>
            <person name="Mei H."/>
            <person name="Zhang T."/>
            <person name="Gao T."/>
            <person name="Zhang H."/>
        </authorList>
    </citation>
    <scope>NUCLEOTIDE SEQUENCE</scope>
    <source>
        <strain evidence="6">KEN8</strain>
    </source>
</reference>
<dbReference type="Pfam" id="PF12329">
    <property type="entry name" value="TMF_DNA_bd"/>
    <property type="match status" value="1"/>
</dbReference>
<comment type="subcellular location">
    <subcellularLocation>
        <location evidence="1">Membrane</location>
        <topology evidence="1">Multi-pass membrane protein</topology>
    </subcellularLocation>
</comment>
<evidence type="ECO:0000313" key="6">
    <source>
        <dbReference type="EMBL" id="KAL0397050.1"/>
    </source>
</evidence>
<evidence type="ECO:0000256" key="3">
    <source>
        <dbReference type="SAM" id="MobiDB-lite"/>
    </source>
</evidence>
<dbReference type="GO" id="GO:0016020">
    <property type="term" value="C:membrane"/>
    <property type="evidence" value="ECO:0007669"/>
    <property type="project" value="UniProtKB-SubCell"/>
</dbReference>
<feature type="compositionally biased region" description="Basic and acidic residues" evidence="3">
    <location>
        <begin position="338"/>
        <end position="347"/>
    </location>
</feature>
<reference evidence="6" key="1">
    <citation type="submission" date="2020-06" db="EMBL/GenBank/DDBJ databases">
        <authorList>
            <person name="Li T."/>
            <person name="Hu X."/>
            <person name="Zhang T."/>
            <person name="Song X."/>
            <person name="Zhang H."/>
            <person name="Dai N."/>
            <person name="Sheng W."/>
            <person name="Hou X."/>
            <person name="Wei L."/>
        </authorList>
    </citation>
    <scope>NUCLEOTIDE SEQUENCE</scope>
    <source>
        <strain evidence="6">KEN8</strain>
        <tissue evidence="6">Leaf</tissue>
    </source>
</reference>
<evidence type="ECO:0000256" key="1">
    <source>
        <dbReference type="ARBA" id="ARBA00004141"/>
    </source>
</evidence>
<feature type="region of interest" description="Disordered" evidence="3">
    <location>
        <begin position="865"/>
        <end position="903"/>
    </location>
</feature>
<feature type="compositionally biased region" description="Polar residues" evidence="3">
    <location>
        <begin position="253"/>
        <end position="269"/>
    </location>
</feature>
<feature type="coiled-coil region" evidence="2">
    <location>
        <begin position="539"/>
        <end position="587"/>
    </location>
</feature>
<evidence type="ECO:0000256" key="2">
    <source>
        <dbReference type="SAM" id="Coils"/>
    </source>
</evidence>
<evidence type="ECO:0000259" key="5">
    <source>
        <dbReference type="Pfam" id="PF14159"/>
    </source>
</evidence>
<feature type="domain" description="Cyanobacterial aminoacyl-tRNA synthetase CAAD" evidence="5">
    <location>
        <begin position="59"/>
        <end position="138"/>
    </location>
</feature>
<organism evidence="6">
    <name type="scientific">Sesamum calycinum</name>
    <dbReference type="NCBI Taxonomy" id="2727403"/>
    <lineage>
        <taxon>Eukaryota</taxon>
        <taxon>Viridiplantae</taxon>
        <taxon>Streptophyta</taxon>
        <taxon>Embryophyta</taxon>
        <taxon>Tracheophyta</taxon>
        <taxon>Spermatophyta</taxon>
        <taxon>Magnoliopsida</taxon>
        <taxon>eudicotyledons</taxon>
        <taxon>Gunneridae</taxon>
        <taxon>Pentapetalae</taxon>
        <taxon>asterids</taxon>
        <taxon>lamiids</taxon>
        <taxon>Lamiales</taxon>
        <taxon>Pedaliaceae</taxon>
        <taxon>Sesamum</taxon>
    </lineage>
</organism>
<feature type="transmembrane region" description="Helical" evidence="4">
    <location>
        <begin position="71"/>
        <end position="92"/>
    </location>
</feature>
<comment type="caution">
    <text evidence="6">The sequence shown here is derived from an EMBL/GenBank/DDBJ whole genome shotgun (WGS) entry which is preliminary data.</text>
</comment>
<feature type="region of interest" description="Disordered" evidence="3">
    <location>
        <begin position="248"/>
        <end position="476"/>
    </location>
</feature>
<protein>
    <submittedName>
        <fullName evidence="6">Golgin candidate 5</fullName>
    </submittedName>
</protein>
<feature type="compositionally biased region" description="Acidic residues" evidence="3">
    <location>
        <begin position="424"/>
        <end position="434"/>
    </location>
</feature>
<feature type="compositionally biased region" description="Basic and acidic residues" evidence="3">
    <location>
        <begin position="291"/>
        <end position="319"/>
    </location>
</feature>
<accession>A0AAW2SY27</accession>